<proteinExistence type="predicted"/>
<dbReference type="EMBL" id="CAKOGP040000890">
    <property type="protein sequence ID" value="CAJ1940344.1"/>
    <property type="molecule type" value="Genomic_DNA"/>
</dbReference>
<reference evidence="1" key="1">
    <citation type="submission" date="2023-08" db="EMBL/GenBank/DDBJ databases">
        <authorList>
            <person name="Audoor S."/>
            <person name="Bilcke G."/>
        </authorList>
    </citation>
    <scope>NUCLEOTIDE SEQUENCE</scope>
</reference>
<name>A0AAD2FH76_9STRA</name>
<evidence type="ECO:0000313" key="2">
    <source>
        <dbReference type="Proteomes" id="UP001295423"/>
    </source>
</evidence>
<gene>
    <name evidence="1" type="ORF">CYCCA115_LOCUS6995</name>
</gene>
<sequence>MTIPRKNQPWTMVNRLHPFTRHKDRKNIAVLLFTSTLCAIPQIFGALRINHYLFQHGIDEILALPPPTTSKLVSTEHDKQSNDRSAFPPITRRHINETFGACLMLKEDNELLYEWLAYHYTILPLRYVFVASDVGNLQDPEAVLARWKTANTDLEYWVQNASDFAHRHGHEYGTANSIKDVHHAFVNRQRAFITTCTEFLKSNGLQWITYFDSDEFLVINYLKPEEQTDTTIGNAEKMELRRLLPGIQTNTTVLETMSDLETTHNLSNCQTLPRVLVGALENFTCPDAPSRESIESKGIPYDWMSSLRFHQHAEKGDFAMSKYGKVMMKVSEFSEDTIAKVPSNIHRPYKEECGRAFTLFPDALFYLNHYIGSWERYSAREDGRRNRQEWEKRAYMTAGTSCKDEVFQWFYRFEHLVGVERAAYLLGGNHTIGE</sequence>
<evidence type="ECO:0000313" key="1">
    <source>
        <dbReference type="EMBL" id="CAJ1940344.1"/>
    </source>
</evidence>
<protein>
    <submittedName>
        <fullName evidence="1">Uncharacterized protein</fullName>
    </submittedName>
</protein>
<accession>A0AAD2FH76</accession>
<keyword evidence="2" id="KW-1185">Reference proteome</keyword>
<organism evidence="1 2">
    <name type="scientific">Cylindrotheca closterium</name>
    <dbReference type="NCBI Taxonomy" id="2856"/>
    <lineage>
        <taxon>Eukaryota</taxon>
        <taxon>Sar</taxon>
        <taxon>Stramenopiles</taxon>
        <taxon>Ochrophyta</taxon>
        <taxon>Bacillariophyta</taxon>
        <taxon>Bacillariophyceae</taxon>
        <taxon>Bacillariophycidae</taxon>
        <taxon>Bacillariales</taxon>
        <taxon>Bacillariaceae</taxon>
        <taxon>Cylindrotheca</taxon>
    </lineage>
</organism>
<dbReference type="AlphaFoldDB" id="A0AAD2FH76"/>
<comment type="caution">
    <text evidence="1">The sequence shown here is derived from an EMBL/GenBank/DDBJ whole genome shotgun (WGS) entry which is preliminary data.</text>
</comment>
<dbReference type="Proteomes" id="UP001295423">
    <property type="component" value="Unassembled WGS sequence"/>
</dbReference>